<evidence type="ECO:0000313" key="1">
    <source>
        <dbReference type="EMBL" id="HGL18266.1"/>
    </source>
</evidence>
<dbReference type="SUPFAM" id="SSF88713">
    <property type="entry name" value="Glycoside hydrolase/deacetylase"/>
    <property type="match status" value="1"/>
</dbReference>
<dbReference type="InterPro" id="IPR011330">
    <property type="entry name" value="Glyco_hydro/deAcase_b/a-brl"/>
</dbReference>
<organism evidence="1">
    <name type="scientific">candidate division WOR-3 bacterium</name>
    <dbReference type="NCBI Taxonomy" id="2052148"/>
    <lineage>
        <taxon>Bacteria</taxon>
        <taxon>Bacteria division WOR-3</taxon>
    </lineage>
</organism>
<protein>
    <submittedName>
        <fullName evidence="1">Uncharacterized protein</fullName>
    </submittedName>
</protein>
<reference evidence="1" key="1">
    <citation type="journal article" date="2020" name="mSystems">
        <title>Genome- and Community-Level Interaction Insights into Carbon Utilization and Element Cycling Functions of Hydrothermarchaeota in Hydrothermal Sediment.</title>
        <authorList>
            <person name="Zhou Z."/>
            <person name="Liu Y."/>
            <person name="Xu W."/>
            <person name="Pan J."/>
            <person name="Luo Z.H."/>
            <person name="Li M."/>
        </authorList>
    </citation>
    <scope>NUCLEOTIDE SEQUENCE [LARGE SCALE GENOMIC DNA]</scope>
    <source>
        <strain evidence="1">SpSt-69</strain>
    </source>
</reference>
<dbReference type="EMBL" id="DTDJ01000049">
    <property type="protein sequence ID" value="HGL18266.1"/>
    <property type="molecule type" value="Genomic_DNA"/>
</dbReference>
<dbReference type="AlphaFoldDB" id="A0A7V4E5Y0"/>
<gene>
    <name evidence="1" type="ORF">ENU66_08070</name>
</gene>
<sequence>MKCSFTLDHYREMIENCLKSGYTFLGFHQPVPANAHRVIYLRHDLDVCIEEAIDMANCEASLGVRATYFVLVNSPLYNLLAQDTLKLLNYIQSKGHWIGLHIDANALPNDPVKIEIEVTRLFDLYVSKIPLVRVVSFHRPRQEVLGYDFNAFISTYSSHFFKKIKYISDSRGIWREGCPCQLLSSGVYQAVQLLVHPIWWKVGEESLQDRLRRLLGNRFEIFRQYLAENISSGIGEILEKANLKMGCE</sequence>
<proteinExistence type="predicted"/>
<accession>A0A7V4E5Y0</accession>
<dbReference type="GO" id="GO:0005975">
    <property type="term" value="P:carbohydrate metabolic process"/>
    <property type="evidence" value="ECO:0007669"/>
    <property type="project" value="InterPro"/>
</dbReference>
<comment type="caution">
    <text evidence="1">The sequence shown here is derived from an EMBL/GenBank/DDBJ whole genome shotgun (WGS) entry which is preliminary data.</text>
</comment>
<name>A0A7V4E5Y0_UNCW3</name>